<accession>A0A1R2BK33</accession>
<organism evidence="1 2">
    <name type="scientific">Stentor coeruleus</name>
    <dbReference type="NCBI Taxonomy" id="5963"/>
    <lineage>
        <taxon>Eukaryota</taxon>
        <taxon>Sar</taxon>
        <taxon>Alveolata</taxon>
        <taxon>Ciliophora</taxon>
        <taxon>Postciliodesmatophora</taxon>
        <taxon>Heterotrichea</taxon>
        <taxon>Heterotrichida</taxon>
        <taxon>Stentoridae</taxon>
        <taxon>Stentor</taxon>
    </lineage>
</organism>
<comment type="caution">
    <text evidence="1">The sequence shown here is derived from an EMBL/GenBank/DDBJ whole genome shotgun (WGS) entry which is preliminary data.</text>
</comment>
<gene>
    <name evidence="1" type="ORF">SteCoe_23344</name>
</gene>
<dbReference type="Proteomes" id="UP000187209">
    <property type="component" value="Unassembled WGS sequence"/>
</dbReference>
<protein>
    <submittedName>
        <fullName evidence="1">Uncharacterized protein</fullName>
    </submittedName>
</protein>
<evidence type="ECO:0000313" key="2">
    <source>
        <dbReference type="Proteomes" id="UP000187209"/>
    </source>
</evidence>
<dbReference type="SUPFAM" id="SSF54529">
    <property type="entry name" value="Mitochondrial glycoprotein MAM33-like"/>
    <property type="match status" value="1"/>
</dbReference>
<proteinExistence type="predicted"/>
<sequence>MAFRWLCRRFSCQEGKRLARLLGEYKDQLEKEYSLKQDLFMYLRENDIVVKEKPLSRDIKLELTLSYKNFIITFRAGKYDRIDQIHEKKIENFFPFQVSYNVKYEACLFECYAAKDNYAIVRTTILKHPIKVKRHSIEATDSFYRGPLTGIFEYETRRFLNGNLVEMGITNELVKNCIELARDKNDRLNIRWVDKIQTFLNS</sequence>
<dbReference type="InterPro" id="IPR036561">
    <property type="entry name" value="MAM33_sf"/>
</dbReference>
<evidence type="ECO:0000313" key="1">
    <source>
        <dbReference type="EMBL" id="OMJ77118.1"/>
    </source>
</evidence>
<dbReference type="Gene3D" id="3.10.280.10">
    <property type="entry name" value="Mitochondrial glycoprotein"/>
    <property type="match status" value="1"/>
</dbReference>
<keyword evidence="2" id="KW-1185">Reference proteome</keyword>
<reference evidence="1 2" key="1">
    <citation type="submission" date="2016-11" db="EMBL/GenBank/DDBJ databases">
        <title>The macronuclear genome of Stentor coeruleus: a giant cell with tiny introns.</title>
        <authorList>
            <person name="Slabodnick M."/>
            <person name="Ruby J.G."/>
            <person name="Reiff S.B."/>
            <person name="Swart E.C."/>
            <person name="Gosai S."/>
            <person name="Prabakaran S."/>
            <person name="Witkowska E."/>
            <person name="Larue G.E."/>
            <person name="Fisher S."/>
            <person name="Freeman R.M."/>
            <person name="Gunawardena J."/>
            <person name="Chu W."/>
            <person name="Stover N.A."/>
            <person name="Gregory B.D."/>
            <person name="Nowacki M."/>
            <person name="Derisi J."/>
            <person name="Roy S.W."/>
            <person name="Marshall W.F."/>
            <person name="Sood P."/>
        </authorList>
    </citation>
    <scope>NUCLEOTIDE SEQUENCE [LARGE SCALE GENOMIC DNA]</scope>
    <source>
        <strain evidence="1">WM001</strain>
    </source>
</reference>
<name>A0A1R2BK33_9CILI</name>
<dbReference type="EMBL" id="MPUH01000592">
    <property type="protein sequence ID" value="OMJ77118.1"/>
    <property type="molecule type" value="Genomic_DNA"/>
</dbReference>
<dbReference type="AlphaFoldDB" id="A0A1R2BK33"/>